<evidence type="ECO:0000313" key="5">
    <source>
        <dbReference type="Proteomes" id="UP000294200"/>
    </source>
</evidence>
<evidence type="ECO:0000256" key="1">
    <source>
        <dbReference type="ARBA" id="ARBA00007734"/>
    </source>
</evidence>
<proteinExistence type="inferred from homology"/>
<dbReference type="PANTHER" id="PTHR37423:SF2">
    <property type="entry name" value="MEMBRANE-BOUND LYTIC MUREIN TRANSGLYCOSYLASE C"/>
    <property type="match status" value="1"/>
</dbReference>
<dbReference type="AlphaFoldDB" id="A0A4R0XKN6"/>
<comment type="similarity">
    <text evidence="1">Belongs to the transglycosylase Slt family.</text>
</comment>
<reference evidence="4 5" key="1">
    <citation type="submission" date="2017-02" db="EMBL/GenBank/DDBJ databases">
        <title>Paraburkholderia sophoroidis sp. nov. and Paraburkholderia steynii sp. nov. rhizobial symbionts of the fynbos legume Hypocalyptus sophoroides.</title>
        <authorList>
            <person name="Steenkamp E.T."/>
            <person name="Beukes C.W."/>
            <person name="Van Zyl E."/>
            <person name="Avontuur J."/>
            <person name="Chan W.Y."/>
            <person name="Hassen A."/>
            <person name="Palmer M."/>
            <person name="Mthombeni L."/>
            <person name="Phalane F."/>
            <person name="Sereme K."/>
            <person name="Venter S.N."/>
        </authorList>
    </citation>
    <scope>NUCLEOTIDE SEQUENCE [LARGE SCALE GENOMIC DNA]</scope>
    <source>
        <strain evidence="4 5">HC1.1ba</strain>
    </source>
</reference>
<evidence type="ECO:0000259" key="3">
    <source>
        <dbReference type="Pfam" id="PF01464"/>
    </source>
</evidence>
<evidence type="ECO:0000256" key="2">
    <source>
        <dbReference type="SAM" id="SignalP"/>
    </source>
</evidence>
<evidence type="ECO:0000313" key="4">
    <source>
        <dbReference type="EMBL" id="TCG07769.1"/>
    </source>
</evidence>
<dbReference type="Gene3D" id="1.10.530.10">
    <property type="match status" value="1"/>
</dbReference>
<dbReference type="Pfam" id="PF01464">
    <property type="entry name" value="SLT"/>
    <property type="match status" value="1"/>
</dbReference>
<dbReference type="SUPFAM" id="SSF53955">
    <property type="entry name" value="Lysozyme-like"/>
    <property type="match status" value="1"/>
</dbReference>
<dbReference type="InterPro" id="IPR023346">
    <property type="entry name" value="Lysozyme-like_dom_sf"/>
</dbReference>
<dbReference type="InterPro" id="IPR008258">
    <property type="entry name" value="Transglycosylase_SLT_dom_1"/>
</dbReference>
<comment type="caution">
    <text evidence="4">The sequence shown here is derived from an EMBL/GenBank/DDBJ whole genome shotgun (WGS) entry which is preliminary data.</text>
</comment>
<name>A0A4R0XKN6_9BURK</name>
<feature type="signal peptide" evidence="2">
    <location>
        <begin position="1"/>
        <end position="18"/>
    </location>
</feature>
<protein>
    <submittedName>
        <fullName evidence="4">Lytic transglycosylase</fullName>
    </submittedName>
</protein>
<keyword evidence="5" id="KW-1185">Reference proteome</keyword>
<feature type="chain" id="PRO_5020366326" evidence="2">
    <location>
        <begin position="19"/>
        <end position="195"/>
    </location>
</feature>
<organism evidence="4 5">
    <name type="scientific">Paraburkholderia steynii</name>
    <dbReference type="NCBI Taxonomy" id="1245441"/>
    <lineage>
        <taxon>Bacteria</taxon>
        <taxon>Pseudomonadati</taxon>
        <taxon>Pseudomonadota</taxon>
        <taxon>Betaproteobacteria</taxon>
        <taxon>Burkholderiales</taxon>
        <taxon>Burkholderiaceae</taxon>
        <taxon>Paraburkholderia</taxon>
    </lineage>
</organism>
<feature type="domain" description="Transglycosylase SLT" evidence="3">
    <location>
        <begin position="73"/>
        <end position="162"/>
    </location>
</feature>
<sequence length="195" mass="20103">MAASLALCAALPFGHAQAETASKVSQASPASLAPQAADTPVLPSPADIVATLRAQFRVSAADALTIAQAVLIEANRYSMSPVLLLSVMAVESGFDPRAVSTLGARGLMQVLPAAHPRAFSNVKELDDPAINVRIGSSILRGYLDAAGGDIDAALWRYSGGGKGYARRVAVHMRRFSAVLGGNAQPVVKVSADTLP</sequence>
<dbReference type="Proteomes" id="UP000294200">
    <property type="component" value="Unassembled WGS sequence"/>
</dbReference>
<dbReference type="CDD" id="cd00254">
    <property type="entry name" value="LT-like"/>
    <property type="match status" value="1"/>
</dbReference>
<gene>
    <name evidence="4" type="ORF">BZM27_17090</name>
</gene>
<dbReference type="PANTHER" id="PTHR37423">
    <property type="entry name" value="SOLUBLE LYTIC MUREIN TRANSGLYCOSYLASE-RELATED"/>
    <property type="match status" value="1"/>
</dbReference>
<accession>A0A4R0XKN6</accession>
<keyword evidence="2" id="KW-0732">Signal</keyword>
<dbReference type="EMBL" id="MWML01000055">
    <property type="protein sequence ID" value="TCG07769.1"/>
    <property type="molecule type" value="Genomic_DNA"/>
</dbReference>